<dbReference type="Gene3D" id="3.40.50.300">
    <property type="entry name" value="P-loop containing nucleotide triphosphate hydrolases"/>
    <property type="match status" value="1"/>
</dbReference>
<organism evidence="3">
    <name type="scientific">Enterobius vermicularis</name>
    <name type="common">Human pinworm</name>
    <dbReference type="NCBI Taxonomy" id="51028"/>
    <lineage>
        <taxon>Eukaryota</taxon>
        <taxon>Metazoa</taxon>
        <taxon>Ecdysozoa</taxon>
        <taxon>Nematoda</taxon>
        <taxon>Chromadorea</taxon>
        <taxon>Rhabditida</taxon>
        <taxon>Spirurina</taxon>
        <taxon>Oxyuridomorpha</taxon>
        <taxon>Oxyuroidea</taxon>
        <taxon>Oxyuridae</taxon>
        <taxon>Enterobius</taxon>
    </lineage>
</organism>
<evidence type="ECO:0000313" key="2">
    <source>
        <dbReference type="Proteomes" id="UP000274131"/>
    </source>
</evidence>
<dbReference type="SUPFAM" id="SSF52540">
    <property type="entry name" value="P-loop containing nucleoside triphosphate hydrolases"/>
    <property type="match status" value="1"/>
</dbReference>
<dbReference type="EMBL" id="UXUI01016850">
    <property type="protein sequence ID" value="VDD98017.1"/>
    <property type="molecule type" value="Genomic_DNA"/>
</dbReference>
<keyword evidence="2" id="KW-1185">Reference proteome</keyword>
<reference evidence="3" key="1">
    <citation type="submission" date="2017-02" db="UniProtKB">
        <authorList>
            <consortium name="WormBaseParasite"/>
        </authorList>
    </citation>
    <scope>IDENTIFICATION</scope>
</reference>
<dbReference type="Proteomes" id="UP000274131">
    <property type="component" value="Unassembled WGS sequence"/>
</dbReference>
<evidence type="ECO:0000313" key="1">
    <source>
        <dbReference type="EMBL" id="VDD98017.1"/>
    </source>
</evidence>
<sequence length="130" mass="15400">MTENQKSQIISKFAGEAFGVDNIRTVFVSAAEDNREREDRVILLIGPAGTGKSTLIDCLCNYFYTFDHTTPVKAIIKYVFNETHLPYRPIVFFFEHYIHKFKEIHTDQRSIVIKFYRKCSYQYAVYFMRF</sequence>
<reference evidence="1 2" key="2">
    <citation type="submission" date="2018-10" db="EMBL/GenBank/DDBJ databases">
        <authorList>
            <consortium name="Pathogen Informatics"/>
        </authorList>
    </citation>
    <scope>NUCLEOTIDE SEQUENCE [LARGE SCALE GENOMIC DNA]</scope>
</reference>
<proteinExistence type="predicted"/>
<gene>
    <name evidence="1" type="ORF">EVEC_LOCUS12768</name>
</gene>
<dbReference type="InterPro" id="IPR027417">
    <property type="entry name" value="P-loop_NTPase"/>
</dbReference>
<evidence type="ECO:0000313" key="3">
    <source>
        <dbReference type="WBParaSite" id="EVEC_0001364101-mRNA-1"/>
    </source>
</evidence>
<dbReference type="STRING" id="51028.A0A0N4VRH2"/>
<dbReference type="AlphaFoldDB" id="A0A0N4VRH2"/>
<dbReference type="OrthoDB" id="2386367at2759"/>
<dbReference type="WBParaSite" id="EVEC_0001364101-mRNA-1">
    <property type="protein sequence ID" value="EVEC_0001364101-mRNA-1"/>
    <property type="gene ID" value="EVEC_0001364101"/>
</dbReference>
<name>A0A0N4VRH2_ENTVE</name>
<protein>
    <submittedName>
        <fullName evidence="3">RNA polymerase II-associated factor 1 homolog</fullName>
    </submittedName>
</protein>
<accession>A0A0N4VRH2</accession>